<evidence type="ECO:0000313" key="1">
    <source>
        <dbReference type="EMBL" id="SUT88588.1"/>
    </source>
</evidence>
<gene>
    <name evidence="1" type="ORF">NCTC10801_00531</name>
</gene>
<dbReference type="AlphaFoldDB" id="A0A380TMP9"/>
<sequence>MALPLLERYSLNQAINFIKNRTGEQLTREDLLEYAITGHLKIGIFIDVFCDTLSKIGSNDCQNLELKHFESPILHSDEYPKWANPKSLLHKQIARFCDGFVDIYADLLFMDDNQEYNAISFEERKKALESSLDSFLEELKSGKLHPIEPTDEVKFKTKDSDNDRYEKISWLLHGKLNFKGFVYLQPYLLNQLKPRVQLDENVVDYVFDKLIFDSVEFPDSKIKAFLSFELNMDNCDYLDDEEYEKAQYNKISINDLIIFKDDLLNFINEDNREVNLNDTLYLLGEVINTVKSKTKKWTQSTIIDEILTQRQGKQISGLEKRKIEEYFSSANKLFKSK</sequence>
<organism evidence="1 2">
    <name type="scientific">[Actinobacillus] rossii</name>
    <dbReference type="NCBI Taxonomy" id="123820"/>
    <lineage>
        <taxon>Bacteria</taxon>
        <taxon>Pseudomonadati</taxon>
        <taxon>Pseudomonadota</taxon>
        <taxon>Gammaproteobacteria</taxon>
        <taxon>Pasteurellales</taxon>
        <taxon>Pasteurellaceae</taxon>
    </lineage>
</organism>
<protein>
    <submittedName>
        <fullName evidence="1">Uncharacterized protein</fullName>
    </submittedName>
</protein>
<dbReference type="EMBL" id="UFRQ01000003">
    <property type="protein sequence ID" value="SUT88588.1"/>
    <property type="molecule type" value="Genomic_DNA"/>
</dbReference>
<dbReference type="Proteomes" id="UP000254649">
    <property type="component" value="Unassembled WGS sequence"/>
</dbReference>
<accession>A0A380TMP9</accession>
<proteinExistence type="predicted"/>
<reference evidence="1 2" key="1">
    <citation type="submission" date="2018-06" db="EMBL/GenBank/DDBJ databases">
        <authorList>
            <consortium name="Pathogen Informatics"/>
            <person name="Doyle S."/>
        </authorList>
    </citation>
    <scope>NUCLEOTIDE SEQUENCE [LARGE SCALE GENOMIC DNA]</scope>
    <source>
        <strain evidence="1 2">NCTC10801</strain>
    </source>
</reference>
<evidence type="ECO:0000313" key="2">
    <source>
        <dbReference type="Proteomes" id="UP000254649"/>
    </source>
</evidence>
<keyword evidence="2" id="KW-1185">Reference proteome</keyword>
<name>A0A380TMP9_9PAST</name>